<dbReference type="AlphaFoldDB" id="A0A447IMU2"/>
<protein>
    <submittedName>
        <fullName evidence="1">Capsule polysaccharide biosynthesis protein</fullName>
    </submittedName>
</protein>
<dbReference type="GO" id="GO:0000271">
    <property type="term" value="P:polysaccharide biosynthetic process"/>
    <property type="evidence" value="ECO:0007669"/>
    <property type="project" value="InterPro"/>
</dbReference>
<dbReference type="Proteomes" id="UP000270743">
    <property type="component" value="Unassembled WGS sequence"/>
</dbReference>
<evidence type="ECO:0000313" key="2">
    <source>
        <dbReference type="Proteomes" id="UP000270743"/>
    </source>
</evidence>
<proteinExistence type="predicted"/>
<evidence type="ECO:0000313" key="1">
    <source>
        <dbReference type="EMBL" id="VDS08821.1"/>
    </source>
</evidence>
<sequence>MFQVRNDFSAVQEVQRDASPQRVFLLLQGPHGPFFDRLGRLLRAAGAQVWRCAFNAGDEFFWSDPVHLLRHTGSSADWPAHLTVILAEKGVTDIVLYGDMRPIHAAARHAAQALNLRLHVFEEGYLRPYWISYERGGSNGHSPLLNISLSDMRAMLRDTASEVRRPPAHWGDMRQHKAYGALYHFLVLVANRRYRQFASHRALPVFDEFRLNLGRLILTPVHSLTRAVQWRRFRLSGDPYLLVPMQLEHDSNMLGHSPLSLNRQFIEQVVAEFARSAPRHHHLLFKAHPLEDGRARNRRSIRDAAARHGVADRVHYVRGGKLADMIAHARAVITVNSTAAQQALWRGLPVKALGRAVYCKPGLVSEQALADFMAHPQRPDTAAYRLFRDYLLQTSQVPGGFYSRRSRAHALRLVADLILAPEDPYQALAAGRCHRRQQIGEVLD</sequence>
<dbReference type="GO" id="GO:0015774">
    <property type="term" value="P:polysaccharide transport"/>
    <property type="evidence" value="ECO:0007669"/>
    <property type="project" value="InterPro"/>
</dbReference>
<dbReference type="InterPro" id="IPR007833">
    <property type="entry name" value="Capsule_polysaccharide_synth"/>
</dbReference>
<dbReference type="EMBL" id="UZWE01000030">
    <property type="protein sequence ID" value="VDS08821.1"/>
    <property type="molecule type" value="Genomic_DNA"/>
</dbReference>
<organism evidence="1 2">
    <name type="scientific">Paracoccus haematequi</name>
    <dbReference type="NCBI Taxonomy" id="2491866"/>
    <lineage>
        <taxon>Bacteria</taxon>
        <taxon>Pseudomonadati</taxon>
        <taxon>Pseudomonadota</taxon>
        <taxon>Alphaproteobacteria</taxon>
        <taxon>Rhodobacterales</taxon>
        <taxon>Paracoccaceae</taxon>
        <taxon>Paracoccus</taxon>
    </lineage>
</organism>
<name>A0A447IMU2_9RHOB</name>
<dbReference type="RefSeq" id="WP_241232762.1">
    <property type="nucleotide sequence ID" value="NZ_UZWE01000030.1"/>
</dbReference>
<keyword evidence="2" id="KW-1185">Reference proteome</keyword>
<gene>
    <name evidence="1" type="ORF">PARHAE_02006</name>
</gene>
<accession>A0A447IMU2</accession>
<dbReference type="Pfam" id="PF05159">
    <property type="entry name" value="Capsule_synth"/>
    <property type="match status" value="1"/>
</dbReference>
<reference evidence="1 2" key="1">
    <citation type="submission" date="2018-12" db="EMBL/GenBank/DDBJ databases">
        <authorList>
            <person name="Criscuolo A."/>
        </authorList>
    </citation>
    <scope>NUCLEOTIDE SEQUENCE [LARGE SCALE GENOMIC DNA]</scope>
    <source>
        <strain evidence="1">ACIP1116241</strain>
    </source>
</reference>